<evidence type="ECO:0000313" key="2">
    <source>
        <dbReference type="Proteomes" id="UP000264353"/>
    </source>
</evidence>
<name>A0A397XW51_BRACM</name>
<dbReference type="Proteomes" id="UP000264353">
    <property type="component" value="Chromosome A9"/>
</dbReference>
<protein>
    <submittedName>
        <fullName evidence="1">Uncharacterized protein</fullName>
    </submittedName>
</protein>
<sequence>MLFLWTGMTSFVFSDEYSRTGIHGSTFSFTNLSPINLSPSSPPSLHFIVEPKTIPISLLNRLELASFVLFNEYFKTGVHDPLLLHQEVSLEDQPLYLPLLPCELHQRRLPTALTPSLGIPTKE</sequence>
<evidence type="ECO:0000313" key="1">
    <source>
        <dbReference type="EMBL" id="RID44788.1"/>
    </source>
</evidence>
<gene>
    <name evidence="1" type="ORF">BRARA_I01560</name>
</gene>
<reference evidence="1 2" key="1">
    <citation type="submission" date="2018-06" db="EMBL/GenBank/DDBJ databases">
        <title>WGS assembly of Brassica rapa FPsc.</title>
        <authorList>
            <person name="Bowman J."/>
            <person name="Kohchi T."/>
            <person name="Yamato K."/>
            <person name="Jenkins J."/>
            <person name="Shu S."/>
            <person name="Ishizaki K."/>
            <person name="Yamaoka S."/>
            <person name="Nishihama R."/>
            <person name="Nakamura Y."/>
            <person name="Berger F."/>
            <person name="Adam C."/>
            <person name="Aki S."/>
            <person name="Althoff F."/>
            <person name="Araki T."/>
            <person name="Arteaga-Vazquez M."/>
            <person name="Balasubrmanian S."/>
            <person name="Bauer D."/>
            <person name="Boehm C."/>
            <person name="Briginshaw L."/>
            <person name="Caballero-Perez J."/>
            <person name="Catarino B."/>
            <person name="Chen F."/>
            <person name="Chiyoda S."/>
            <person name="Chovatia M."/>
            <person name="Davies K."/>
            <person name="Delmans M."/>
            <person name="Demura T."/>
            <person name="Dierschke T."/>
            <person name="Dolan L."/>
            <person name="Dorantes-Acosta A."/>
            <person name="Eklund D."/>
            <person name="Florent S."/>
            <person name="Flores-Sandoval E."/>
            <person name="Fujiyama A."/>
            <person name="Fukuzawa H."/>
            <person name="Galik B."/>
            <person name="Grimanelli D."/>
            <person name="Grimwood J."/>
            <person name="Grossniklaus U."/>
            <person name="Hamada T."/>
            <person name="Haseloff J."/>
            <person name="Hetherington A."/>
            <person name="Higo A."/>
            <person name="Hirakawa Y."/>
            <person name="Hundley H."/>
            <person name="Ikeda Y."/>
            <person name="Inoue K."/>
            <person name="Inoue S."/>
            <person name="Ishida S."/>
            <person name="Jia Q."/>
            <person name="Kakita M."/>
            <person name="Kanazawa T."/>
            <person name="Kawai Y."/>
            <person name="Kawashima T."/>
            <person name="Kennedy M."/>
            <person name="Kinose K."/>
            <person name="Kinoshita T."/>
            <person name="Kohara Y."/>
            <person name="Koide E."/>
            <person name="Komatsu K."/>
            <person name="Kopischke S."/>
            <person name="Kubo M."/>
            <person name="Kyozuka J."/>
            <person name="Lagercrantz U."/>
            <person name="Lin S."/>
            <person name="Lindquist E."/>
            <person name="Lipzen A."/>
            <person name="Lu C."/>
            <person name="Luna E."/>
            <person name="Martienssen R."/>
            <person name="Minamino N."/>
            <person name="Mizutani M."/>
            <person name="Mizutani M."/>
            <person name="Mochizuki N."/>
            <person name="Monte I."/>
            <person name="Mosher R."/>
            <person name="Nagasaki H."/>
            <person name="Nakagami H."/>
            <person name="Naramoto S."/>
            <person name="Nishitani K."/>
            <person name="Ohtani M."/>
            <person name="Okamoto T."/>
            <person name="Okumura M."/>
            <person name="Phillips J."/>
            <person name="Pollak B."/>
            <person name="Reinders A."/>
            <person name="Roevekamp M."/>
            <person name="Sano R."/>
            <person name="Sawa S."/>
            <person name="Schmid M."/>
            <person name="Shirakawa M."/>
            <person name="Solano R."/>
            <person name="Spunde A."/>
            <person name="Suetsugu N."/>
            <person name="Sugano S."/>
            <person name="Sugiyama A."/>
            <person name="Sun R."/>
            <person name="Suzuki Y."/>
            <person name="Takenaka M."/>
            <person name="Takezawa D."/>
            <person name="Tomogane H."/>
            <person name="Tsuzuki M."/>
            <person name="Ueda T."/>
            <person name="Umeda M."/>
            <person name="Ward J."/>
            <person name="Watanabe Y."/>
            <person name="Yazaki K."/>
            <person name="Yokoyama R."/>
            <person name="Yoshitake Y."/>
            <person name="Yotsui I."/>
            <person name="Zachgo S."/>
            <person name="Schmutz J."/>
        </authorList>
    </citation>
    <scope>NUCLEOTIDE SEQUENCE [LARGE SCALE GENOMIC DNA]</scope>
    <source>
        <strain evidence="2">cv. B-3</strain>
    </source>
</reference>
<accession>A0A397XW51</accession>
<dbReference type="EMBL" id="CM010636">
    <property type="protein sequence ID" value="RID44788.1"/>
    <property type="molecule type" value="Genomic_DNA"/>
</dbReference>
<proteinExistence type="predicted"/>
<organism evidence="1 2">
    <name type="scientific">Brassica campestris</name>
    <name type="common">Field mustard</name>
    <dbReference type="NCBI Taxonomy" id="3711"/>
    <lineage>
        <taxon>Eukaryota</taxon>
        <taxon>Viridiplantae</taxon>
        <taxon>Streptophyta</taxon>
        <taxon>Embryophyta</taxon>
        <taxon>Tracheophyta</taxon>
        <taxon>Spermatophyta</taxon>
        <taxon>Magnoliopsida</taxon>
        <taxon>eudicotyledons</taxon>
        <taxon>Gunneridae</taxon>
        <taxon>Pentapetalae</taxon>
        <taxon>rosids</taxon>
        <taxon>malvids</taxon>
        <taxon>Brassicales</taxon>
        <taxon>Brassicaceae</taxon>
        <taxon>Brassiceae</taxon>
        <taxon>Brassica</taxon>
    </lineage>
</organism>
<dbReference type="AlphaFoldDB" id="A0A397XW51"/>